<organism evidence="2 3">
    <name type="scientific">Verticillium longisporum</name>
    <name type="common">Verticillium dahliae var. longisporum</name>
    <dbReference type="NCBI Taxonomy" id="100787"/>
    <lineage>
        <taxon>Eukaryota</taxon>
        <taxon>Fungi</taxon>
        <taxon>Dikarya</taxon>
        <taxon>Ascomycota</taxon>
        <taxon>Pezizomycotina</taxon>
        <taxon>Sordariomycetes</taxon>
        <taxon>Hypocreomycetidae</taxon>
        <taxon>Glomerellales</taxon>
        <taxon>Plectosphaerellaceae</taxon>
        <taxon>Verticillium</taxon>
    </lineage>
</organism>
<dbReference type="EMBL" id="CVQH01020308">
    <property type="protein sequence ID" value="CRK27155.1"/>
    <property type="molecule type" value="Genomic_DNA"/>
</dbReference>
<dbReference type="InterPro" id="IPR010730">
    <property type="entry name" value="HET"/>
</dbReference>
<keyword evidence="3" id="KW-1185">Reference proteome</keyword>
<dbReference type="Pfam" id="PF06985">
    <property type="entry name" value="HET"/>
    <property type="match status" value="1"/>
</dbReference>
<dbReference type="AlphaFoldDB" id="A0A0G4LZZ6"/>
<dbReference type="PANTHER" id="PTHR10622:SF10">
    <property type="entry name" value="HET DOMAIN-CONTAINING PROTEIN"/>
    <property type="match status" value="1"/>
</dbReference>
<proteinExistence type="predicted"/>
<name>A0A0G4LZZ6_VERLO</name>
<evidence type="ECO:0000259" key="1">
    <source>
        <dbReference type="Pfam" id="PF06985"/>
    </source>
</evidence>
<protein>
    <recommendedName>
        <fullName evidence="1">Heterokaryon incompatibility domain-containing protein</fullName>
    </recommendedName>
</protein>
<reference evidence="2 3" key="1">
    <citation type="submission" date="2015-05" db="EMBL/GenBank/DDBJ databases">
        <authorList>
            <person name="Wang D.B."/>
            <person name="Wang M."/>
        </authorList>
    </citation>
    <scope>NUCLEOTIDE SEQUENCE [LARGE SCALE GENOMIC DNA]</scope>
    <source>
        <strain evidence="2">VL1</strain>
    </source>
</reference>
<dbReference type="PANTHER" id="PTHR10622">
    <property type="entry name" value="HET DOMAIN-CONTAINING PROTEIN"/>
    <property type="match status" value="1"/>
</dbReference>
<gene>
    <name evidence="2" type="ORF">BN1708_014681</name>
</gene>
<dbReference type="STRING" id="100787.A0A0G4LZZ6"/>
<dbReference type="Proteomes" id="UP000044602">
    <property type="component" value="Unassembled WGS sequence"/>
</dbReference>
<accession>A0A0G4LZZ6</accession>
<evidence type="ECO:0000313" key="3">
    <source>
        <dbReference type="Proteomes" id="UP000044602"/>
    </source>
</evidence>
<sequence length="577" mass="65039">MWLLKTDDLTLHCFFGSIPKYSILSHTWEAEEITHQEMLNPTDEVRRKAGYQKIHACAAESRKLGYSYTWVDTCCIDKSSSAELSEAINSMFSWYRDSEVCLVYLQDYVPNPGSASMNDIEVLAPANVKFYAADWTAMGTKKENVSILSKFLSIKSYFLKFANIEKANIATKMSWAAHRETTRLEDMAYCLMGLFDINIPLLYGKGSKAFLRLQEEIIKVDDGMSIFLWKASGDEHQTLRGPLARSPREFSHVSTDRAAWSGISSLGTPFAMTNKGLKLHAPLAPIDRLYDECVHDDRLKAELGSIIAQDGGFSKTLYVAALSPTTNSHQFGLLVRPLDASMKLFVRDYTQTVLDFHMAAFETKERATPAFEMTQFYFNQHTLRNLSQSHLDGTATQLPIRRLDLHSLEGVETIKSRRPLEMRGEGSLNADGRVTNRYPGHAFHTVKYCNTPDLLGWTGCSLMLRDATTDKVWGPLWVLCRICPAFLLRDSTVSCLILTGAIAKRLCSLEDATEIDDLLSAEHHVTRLEVKNTSGWVEQPFVYSDGDEDSNMSVRPRCSQYRQAANLMISACFVVRL</sequence>
<feature type="domain" description="Heterokaryon incompatibility" evidence="1">
    <location>
        <begin position="21"/>
        <end position="135"/>
    </location>
</feature>
<evidence type="ECO:0000313" key="2">
    <source>
        <dbReference type="EMBL" id="CRK27155.1"/>
    </source>
</evidence>